<dbReference type="Pfam" id="PF24681">
    <property type="entry name" value="Kelch_KLHDC2_KLHL20_DRC7"/>
    <property type="match status" value="1"/>
</dbReference>
<dbReference type="SUPFAM" id="SSF117281">
    <property type="entry name" value="Kelch motif"/>
    <property type="match status" value="1"/>
</dbReference>
<dbReference type="PANTHER" id="PTHR47435:SF10">
    <property type="entry name" value="TIP ELONGATION ABERRANT PROTEIN 3"/>
    <property type="match status" value="1"/>
</dbReference>
<evidence type="ECO:0000256" key="2">
    <source>
        <dbReference type="ARBA" id="ARBA00023004"/>
    </source>
</evidence>
<dbReference type="EMBL" id="JAPEVB010000003">
    <property type="protein sequence ID" value="KAJ4392284.1"/>
    <property type="molecule type" value="Genomic_DNA"/>
</dbReference>
<proteinExistence type="predicted"/>
<dbReference type="Gene3D" id="2.120.10.80">
    <property type="entry name" value="Kelch-type beta propeller"/>
    <property type="match status" value="1"/>
</dbReference>
<keyword evidence="4" id="KW-1185">Reference proteome</keyword>
<comment type="caution">
    <text evidence="3">The sequence shown here is derived from an EMBL/GenBank/DDBJ whole genome shotgun (WGS) entry which is preliminary data.</text>
</comment>
<gene>
    <name evidence="3" type="ORF">N0V93_005909</name>
</gene>
<dbReference type="AlphaFoldDB" id="A0A9W9CYH3"/>
<keyword evidence="2" id="KW-0408">Iron</keyword>
<dbReference type="InterPro" id="IPR015915">
    <property type="entry name" value="Kelch-typ_b-propeller"/>
</dbReference>
<dbReference type="Proteomes" id="UP001140453">
    <property type="component" value="Unassembled WGS sequence"/>
</dbReference>
<dbReference type="PANTHER" id="PTHR47435">
    <property type="entry name" value="KELCH REPEAT PROTEIN (AFU_ORTHOLOGUE AFUA_5G12780)"/>
    <property type="match status" value="1"/>
</dbReference>
<evidence type="ECO:0000256" key="1">
    <source>
        <dbReference type="ARBA" id="ARBA00022737"/>
    </source>
</evidence>
<keyword evidence="1" id="KW-0677">Repeat</keyword>
<sequence>MAEIAAGALVVEQVVSTGIEAGAAVSIAKPTQPLKATLSQIATTSADDSSLALARSHHTITTINSKAYIFGGLHNPQTLCSTDVHAISLPSTTSNANADTGAQSYACYPAFPLKDTTTNTLLVPAPRHSHAAAARPGPDTAHLVIHGGLDAHNKPITDECLWLFDTDTLRWSKLVPADPSAPHPAPRAGHLIVFPDAKDPNTLLLHGGGDGDSDSDGETWTFDLATARWSQLPSAPSSAPTTAAFVDGALYSISSSSSTSGTLSGAIHVLRYPGPPNSQQVEEVYKWGTIEFPTNPLAAPGPKAREGGSAVLVAVSTGYGRHYLVYMFGRASASEAQPFCSDVWALQVPSHGFNPAAVKDVIRDKMLPSSVESGAYSWAEIEILPTEQVASEGKVHPGPRAFVGASACPDGKGVVFWGGENAGGERESDGWLLKIQ</sequence>
<evidence type="ECO:0000313" key="3">
    <source>
        <dbReference type="EMBL" id="KAJ4392284.1"/>
    </source>
</evidence>
<name>A0A9W9CYH3_9PEZI</name>
<organism evidence="3 4">
    <name type="scientific">Gnomoniopsis smithogilvyi</name>
    <dbReference type="NCBI Taxonomy" id="1191159"/>
    <lineage>
        <taxon>Eukaryota</taxon>
        <taxon>Fungi</taxon>
        <taxon>Dikarya</taxon>
        <taxon>Ascomycota</taxon>
        <taxon>Pezizomycotina</taxon>
        <taxon>Sordariomycetes</taxon>
        <taxon>Sordariomycetidae</taxon>
        <taxon>Diaporthales</taxon>
        <taxon>Gnomoniaceae</taxon>
        <taxon>Gnomoniopsis</taxon>
    </lineage>
</organism>
<evidence type="ECO:0000313" key="4">
    <source>
        <dbReference type="Proteomes" id="UP001140453"/>
    </source>
</evidence>
<reference evidence="3" key="1">
    <citation type="submission" date="2022-10" db="EMBL/GenBank/DDBJ databases">
        <title>Tapping the CABI collections for fungal endophytes: first genome assemblies for Collariella, Neodidymelliopsis, Ascochyta clinopodiicola, Didymella pomorum, Didymosphaeria variabile, Neocosmospora piperis and Neocucurbitaria cava.</title>
        <authorList>
            <person name="Hill R."/>
        </authorList>
    </citation>
    <scope>NUCLEOTIDE SEQUENCE</scope>
    <source>
        <strain evidence="3">IMI 355082</strain>
    </source>
</reference>
<dbReference type="GO" id="GO:0019760">
    <property type="term" value="P:glucosinolate metabolic process"/>
    <property type="evidence" value="ECO:0007669"/>
    <property type="project" value="UniProtKB-ARBA"/>
</dbReference>
<accession>A0A9W9CYH3</accession>
<protein>
    <submittedName>
        <fullName evidence="3">Uncharacterized protein</fullName>
    </submittedName>
</protein>
<dbReference type="OrthoDB" id="10250130at2759"/>